<comment type="caution">
    <text evidence="2">The sequence shown here is derived from an EMBL/GenBank/DDBJ whole genome shotgun (WGS) entry which is preliminary data.</text>
</comment>
<dbReference type="PROSITE" id="PS51318">
    <property type="entry name" value="TAT"/>
    <property type="match status" value="1"/>
</dbReference>
<dbReference type="PROSITE" id="PS51257">
    <property type="entry name" value="PROKAR_LIPOPROTEIN"/>
    <property type="match status" value="1"/>
</dbReference>
<dbReference type="Proteomes" id="UP000609802">
    <property type="component" value="Unassembled WGS sequence"/>
</dbReference>
<organism evidence="2 3">
    <name type="scientific">Aliiroseovarius zhejiangensis</name>
    <dbReference type="NCBI Taxonomy" id="1632025"/>
    <lineage>
        <taxon>Bacteria</taxon>
        <taxon>Pseudomonadati</taxon>
        <taxon>Pseudomonadota</taxon>
        <taxon>Alphaproteobacteria</taxon>
        <taxon>Rhodobacterales</taxon>
        <taxon>Paracoccaceae</taxon>
        <taxon>Aliiroseovarius</taxon>
    </lineage>
</organism>
<keyword evidence="1" id="KW-0732">Signal</keyword>
<gene>
    <name evidence="2" type="ORF">GCM10016455_19460</name>
</gene>
<keyword evidence="3" id="KW-1185">Reference proteome</keyword>
<dbReference type="EMBL" id="BNCH01000003">
    <property type="protein sequence ID" value="GHE98817.1"/>
    <property type="molecule type" value="Genomic_DNA"/>
</dbReference>
<dbReference type="RefSeq" id="WP_229836680.1">
    <property type="nucleotide sequence ID" value="NZ_BNCH01000003.1"/>
</dbReference>
<accession>A0ABQ3IZ47</accession>
<evidence type="ECO:0000313" key="3">
    <source>
        <dbReference type="Proteomes" id="UP000609802"/>
    </source>
</evidence>
<evidence type="ECO:0000313" key="2">
    <source>
        <dbReference type="EMBL" id="GHE98817.1"/>
    </source>
</evidence>
<feature type="chain" id="PRO_5047321373" evidence="1">
    <location>
        <begin position="34"/>
        <end position="140"/>
    </location>
</feature>
<sequence>MAQATQRRRFGMGFAAIAAGLALSCLNSAPAQAQDLIGSYVAYIGQPDLFNSKGARLSQPWQILRQDRANFHRYGISQPGDEFDPFFGSIDNRAIMERMVMNGSIDPQAAKRLVQGGATVFVRIYGSGSTGTSLTVTVAK</sequence>
<reference evidence="3" key="1">
    <citation type="journal article" date="2019" name="Int. J. Syst. Evol. Microbiol.">
        <title>The Global Catalogue of Microorganisms (GCM) 10K type strain sequencing project: providing services to taxonomists for standard genome sequencing and annotation.</title>
        <authorList>
            <consortium name="The Broad Institute Genomics Platform"/>
            <consortium name="The Broad Institute Genome Sequencing Center for Infectious Disease"/>
            <person name="Wu L."/>
            <person name="Ma J."/>
        </authorList>
    </citation>
    <scope>NUCLEOTIDE SEQUENCE [LARGE SCALE GENOMIC DNA]</scope>
    <source>
        <strain evidence="3">KCTC 42443</strain>
    </source>
</reference>
<evidence type="ECO:0000256" key="1">
    <source>
        <dbReference type="SAM" id="SignalP"/>
    </source>
</evidence>
<feature type="signal peptide" evidence="1">
    <location>
        <begin position="1"/>
        <end position="33"/>
    </location>
</feature>
<proteinExistence type="predicted"/>
<dbReference type="InterPro" id="IPR006311">
    <property type="entry name" value="TAT_signal"/>
</dbReference>
<name>A0ABQ3IZ47_9RHOB</name>
<protein>
    <submittedName>
        <fullName evidence="2">Uncharacterized protein</fullName>
    </submittedName>
</protein>